<dbReference type="AlphaFoldDB" id="A0A9P8G647"/>
<reference evidence="2" key="2">
    <citation type="submission" date="2021-08" db="EMBL/GenBank/DDBJ databases">
        <authorList>
            <person name="Gostincar C."/>
            <person name="Sun X."/>
            <person name="Song Z."/>
            <person name="Gunde-Cimerman N."/>
        </authorList>
    </citation>
    <scope>NUCLEOTIDE SEQUENCE</scope>
    <source>
        <strain evidence="2">EXF-9298</strain>
    </source>
</reference>
<evidence type="ECO:0000313" key="3">
    <source>
        <dbReference type="Proteomes" id="UP000729357"/>
    </source>
</evidence>
<proteinExistence type="predicted"/>
<evidence type="ECO:0000313" key="2">
    <source>
        <dbReference type="EMBL" id="KAG9991846.1"/>
    </source>
</evidence>
<feature type="compositionally biased region" description="Basic and acidic residues" evidence="1">
    <location>
        <begin position="116"/>
        <end position="128"/>
    </location>
</feature>
<reference evidence="2" key="1">
    <citation type="journal article" date="2021" name="J Fungi (Basel)">
        <title>Virulence traits and population genomics of the black yeast Aureobasidium melanogenum.</title>
        <authorList>
            <person name="Cernosa A."/>
            <person name="Sun X."/>
            <person name="Gostincar C."/>
            <person name="Fang C."/>
            <person name="Gunde-Cimerman N."/>
            <person name="Song Z."/>
        </authorList>
    </citation>
    <scope>NUCLEOTIDE SEQUENCE</scope>
    <source>
        <strain evidence="2">EXF-9298</strain>
    </source>
</reference>
<accession>A0A9P8G647</accession>
<sequence>MVSGLVSRGSGSLDHIGECIRSTLGIAHLYFLRVSFDDSQRARPPHTHAGHHRTHTVTPVHTLSTLHAQAAAAMTSSKLLSVTSPRTCNAAGGEVAIMTATDKTPNTTFTASGHVRGGEKGRTKDSGEARSPTKRACEKLSVARCKRLRWKAESAAESESEDCRHGDGGYHKSREHCKRRLISSQQENGTRPKAWMPRTMARGLNRSLGTTSRSADGTRATLSPSLTRVISGFFSLLGDAGKIQVMISTDAHEAVSLHEQVEEEALVQMLEKIVYAAEKTFDSSSERDLIMPTIANSLTARMTYGLVHHTPEHGIEALTIAILVVPHALDGTSDTKLALSNVDSSVDKIKVGQLAVDAIVYNMELLKAMTPWTGRVVNGDSSLKSTCLDIQGLDGSGIVCVMVSINPGVGAIDHLLKYLARVKSKATPLDQDHCFSGICSWTLKEGIDILARLVLGRDMIRIVLNIGLQTIGTKQMV</sequence>
<gene>
    <name evidence="2" type="ORF">KCU98_g271</name>
</gene>
<evidence type="ECO:0000256" key="1">
    <source>
        <dbReference type="SAM" id="MobiDB-lite"/>
    </source>
</evidence>
<comment type="caution">
    <text evidence="2">The sequence shown here is derived from an EMBL/GenBank/DDBJ whole genome shotgun (WGS) entry which is preliminary data.</text>
</comment>
<name>A0A9P8G647_AURME</name>
<feature type="non-terminal residue" evidence="2">
    <location>
        <position position="477"/>
    </location>
</feature>
<organism evidence="2 3">
    <name type="scientific">Aureobasidium melanogenum</name>
    <name type="common">Aureobasidium pullulans var. melanogenum</name>
    <dbReference type="NCBI Taxonomy" id="46634"/>
    <lineage>
        <taxon>Eukaryota</taxon>
        <taxon>Fungi</taxon>
        <taxon>Dikarya</taxon>
        <taxon>Ascomycota</taxon>
        <taxon>Pezizomycotina</taxon>
        <taxon>Dothideomycetes</taxon>
        <taxon>Dothideomycetidae</taxon>
        <taxon>Dothideales</taxon>
        <taxon>Saccotheciaceae</taxon>
        <taxon>Aureobasidium</taxon>
    </lineage>
</organism>
<keyword evidence="3" id="KW-1185">Reference proteome</keyword>
<dbReference type="EMBL" id="JAHFXS010000001">
    <property type="protein sequence ID" value="KAG9991846.1"/>
    <property type="molecule type" value="Genomic_DNA"/>
</dbReference>
<dbReference type="Proteomes" id="UP000729357">
    <property type="component" value="Unassembled WGS sequence"/>
</dbReference>
<feature type="region of interest" description="Disordered" evidence="1">
    <location>
        <begin position="104"/>
        <end position="135"/>
    </location>
</feature>
<protein>
    <submittedName>
        <fullName evidence="2">Glycosylphosphatidylinositol:protein transamidase, GAA1 component</fullName>
    </submittedName>
</protein>